<evidence type="ECO:0000256" key="1">
    <source>
        <dbReference type="SAM" id="MobiDB-lite"/>
    </source>
</evidence>
<evidence type="ECO:0000313" key="2">
    <source>
        <dbReference type="EMBL" id="MFC3208097.1"/>
    </source>
</evidence>
<evidence type="ECO:0000313" key="3">
    <source>
        <dbReference type="Proteomes" id="UP001595583"/>
    </source>
</evidence>
<gene>
    <name evidence="2" type="ORF">ACFOHJ_17885</name>
</gene>
<feature type="compositionally biased region" description="Basic and acidic residues" evidence="1">
    <location>
        <begin position="23"/>
        <end position="32"/>
    </location>
</feature>
<sequence length="174" mass="19706">MKPKRNRKTRATDNRRAPTSQEESLRAGEKPWQRQTRTIHQFPRCFAYLKAMRIKFEDPAMHDYWAAVILSDAFPDAKLASIGTVNFDTMTGRQLLTAFEAILAERPKRTKARKLKPVSEVEKIKGAASEAEIIAAMTLKGGWKAVTLAGWGIAWPPPQGWRRKLVENFEARAG</sequence>
<keyword evidence="3" id="KW-1185">Reference proteome</keyword>
<accession>A0ABV7KFM9</accession>
<comment type="caution">
    <text evidence="2">The sequence shown here is derived from an EMBL/GenBank/DDBJ whole genome shotgun (WGS) entry which is preliminary data.</text>
</comment>
<dbReference type="EMBL" id="JBHRTK010000016">
    <property type="protein sequence ID" value="MFC3208097.1"/>
    <property type="molecule type" value="Genomic_DNA"/>
</dbReference>
<proteinExistence type="predicted"/>
<name>A0ABV7KFM9_9HYPH</name>
<reference evidence="3" key="1">
    <citation type="journal article" date="2019" name="Int. J. Syst. Evol. Microbiol.">
        <title>The Global Catalogue of Microorganisms (GCM) 10K type strain sequencing project: providing services to taxonomists for standard genome sequencing and annotation.</title>
        <authorList>
            <consortium name="The Broad Institute Genomics Platform"/>
            <consortium name="The Broad Institute Genome Sequencing Center for Infectious Disease"/>
            <person name="Wu L."/>
            <person name="Ma J."/>
        </authorList>
    </citation>
    <scope>NUCLEOTIDE SEQUENCE [LARGE SCALE GENOMIC DNA]</scope>
    <source>
        <strain evidence="3">KCTC 52165</strain>
    </source>
</reference>
<dbReference type="Proteomes" id="UP001595583">
    <property type="component" value="Unassembled WGS sequence"/>
</dbReference>
<feature type="region of interest" description="Disordered" evidence="1">
    <location>
        <begin position="1"/>
        <end position="34"/>
    </location>
</feature>
<organism evidence="2 3">
    <name type="scientific">Aquamicrobium soli</name>
    <dbReference type="NCBI Taxonomy" id="1811518"/>
    <lineage>
        <taxon>Bacteria</taxon>
        <taxon>Pseudomonadati</taxon>
        <taxon>Pseudomonadota</taxon>
        <taxon>Alphaproteobacteria</taxon>
        <taxon>Hyphomicrobiales</taxon>
        <taxon>Phyllobacteriaceae</taxon>
        <taxon>Aquamicrobium</taxon>
    </lineage>
</organism>
<dbReference type="RefSeq" id="WP_378222915.1">
    <property type="nucleotide sequence ID" value="NZ_JBHRTK010000016.1"/>
</dbReference>
<protein>
    <submittedName>
        <fullName evidence="2">Uncharacterized protein</fullName>
    </submittedName>
</protein>